<dbReference type="PROSITE" id="PS50113">
    <property type="entry name" value="PAC"/>
    <property type="match status" value="1"/>
</dbReference>
<gene>
    <name evidence="5" type="ORF">ACFQ0V_01535</name>
</gene>
<dbReference type="InterPro" id="IPR001610">
    <property type="entry name" value="PAC"/>
</dbReference>
<dbReference type="PROSITE" id="PS50883">
    <property type="entry name" value="EAL"/>
    <property type="match status" value="1"/>
</dbReference>
<dbReference type="InterPro" id="IPR043128">
    <property type="entry name" value="Rev_trsase/Diguanyl_cyclase"/>
</dbReference>
<sequence>MLPKLKQSEQLLKLVNEQFYMIIVRSDGTILDVNEAFLKMTGYEREQLLNHHCNQLAFERFTNWTQLLSEQENTVIRGKKADGETFSMYVSRIVIHNESEDDFKALWIGSDVTKEQLLFEQNKKENHYLKQVEEALHLSSIISVIDHDGKITYVNERFCEISGYSEDTLLYQTQHFLDSGTHPPSFFDEMWEKLKDGQQWTGEICNKDASGKLFWVHTIVVPFLNPDGTPSEFIFIQTDITDRKKALRNDFQRTVRHLQNIIFKYKVKNRTNLKFTMLEGQLSKELNISLSDLNHLHFVKIYDEKERSAILRNLLRASFGHQVQFELTYLNYTILIYLSPIIVDGIVTEVVGTGIDITERKQAEETIAYMAYYDSLTSLPNRQLLEKLVNERIDQYRPSLNNGFSLMFLDLDRFKSVNDSMGHLIGDQLLIAVGERLKKCVRQHDIVARLSGDEYVLVISETDEDNIRTIGDRIVREISSNFTIDNYDIFVTPSIGISIFPKDGDEYETLLRNADSAMYLAKKTGKNNYQFFTEQLRDEMIEKTLLEMDLRRSLKIEQFTLLFQPLFSTDTTEMVAVEAVPIWNHPKRGSILPNFFIPIAEDAGLILPFSMWFLRKAAIQLKQWQEIGHENIEMHLKISTRLFEQPFFAKNAIDLINDIQLDASTLNLEIYGEISINSDELKTTIQQLRDARFNITIGGFGSSHVSFGSVSSLPISYLKLDSSFIQTLTPTHQFAIQTINQLTQNLEIPMIIDYVQTEEQAQFVTTLKNSIVQGNHCSPLLLQEQFETQFLFPQLIDPSH</sequence>
<dbReference type="InterPro" id="IPR000700">
    <property type="entry name" value="PAS-assoc_C"/>
</dbReference>
<feature type="domain" description="PAC" evidence="2">
    <location>
        <begin position="198"/>
        <end position="252"/>
    </location>
</feature>
<dbReference type="CDD" id="cd00130">
    <property type="entry name" value="PAS"/>
    <property type="match status" value="2"/>
</dbReference>
<dbReference type="InterPro" id="IPR000014">
    <property type="entry name" value="PAS"/>
</dbReference>
<dbReference type="InterPro" id="IPR000160">
    <property type="entry name" value="GGDEF_dom"/>
</dbReference>
<dbReference type="Gene3D" id="3.30.70.270">
    <property type="match status" value="1"/>
</dbReference>
<comment type="caution">
    <text evidence="5">The sequence shown here is derived from an EMBL/GenBank/DDBJ whole genome shotgun (WGS) entry which is preliminary data.</text>
</comment>
<dbReference type="SMART" id="SM00267">
    <property type="entry name" value="GGDEF"/>
    <property type="match status" value="1"/>
</dbReference>
<dbReference type="EMBL" id="JBHTJF010000006">
    <property type="protein sequence ID" value="MFD0942450.1"/>
    <property type="molecule type" value="Genomic_DNA"/>
</dbReference>
<dbReference type="EC" id="2.7.7.65" evidence="5"/>
<evidence type="ECO:0000259" key="2">
    <source>
        <dbReference type="PROSITE" id="PS50113"/>
    </source>
</evidence>
<dbReference type="InterPro" id="IPR052155">
    <property type="entry name" value="Biofilm_reg_signaling"/>
</dbReference>
<dbReference type="Pfam" id="PF00990">
    <property type="entry name" value="GGDEF"/>
    <property type="match status" value="1"/>
</dbReference>
<dbReference type="InterPro" id="IPR029787">
    <property type="entry name" value="Nucleotide_cyclase"/>
</dbReference>
<dbReference type="PROSITE" id="PS50887">
    <property type="entry name" value="GGDEF"/>
    <property type="match status" value="1"/>
</dbReference>
<dbReference type="PROSITE" id="PS50112">
    <property type="entry name" value="PAS"/>
    <property type="match status" value="2"/>
</dbReference>
<dbReference type="Gene3D" id="3.20.20.450">
    <property type="entry name" value="EAL domain"/>
    <property type="match status" value="1"/>
</dbReference>
<reference evidence="6" key="1">
    <citation type="journal article" date="2019" name="Int. J. Syst. Evol. Microbiol.">
        <title>The Global Catalogue of Microorganisms (GCM) 10K type strain sequencing project: providing services to taxonomists for standard genome sequencing and annotation.</title>
        <authorList>
            <consortium name="The Broad Institute Genomics Platform"/>
            <consortium name="The Broad Institute Genome Sequencing Center for Infectious Disease"/>
            <person name="Wu L."/>
            <person name="Ma J."/>
        </authorList>
    </citation>
    <scope>NUCLEOTIDE SEQUENCE [LARGE SCALE GENOMIC DNA]</scope>
    <source>
        <strain evidence="6">CCUG 63563</strain>
    </source>
</reference>
<dbReference type="SMART" id="SM00091">
    <property type="entry name" value="PAS"/>
    <property type="match status" value="2"/>
</dbReference>
<dbReference type="NCBIfam" id="TIGR00254">
    <property type="entry name" value="GGDEF"/>
    <property type="match status" value="1"/>
</dbReference>
<keyword evidence="5" id="KW-0548">Nucleotidyltransferase</keyword>
<dbReference type="InterPro" id="IPR035965">
    <property type="entry name" value="PAS-like_dom_sf"/>
</dbReference>
<dbReference type="Gene3D" id="3.30.450.20">
    <property type="entry name" value="PAS domain"/>
    <property type="match status" value="3"/>
</dbReference>
<dbReference type="InterPro" id="IPR035919">
    <property type="entry name" value="EAL_sf"/>
</dbReference>
<dbReference type="GO" id="GO:0052621">
    <property type="term" value="F:diguanylate cyclase activity"/>
    <property type="evidence" value="ECO:0007669"/>
    <property type="project" value="UniProtKB-EC"/>
</dbReference>
<dbReference type="Pfam" id="PF13426">
    <property type="entry name" value="PAS_9"/>
    <property type="match status" value="2"/>
</dbReference>
<dbReference type="NCBIfam" id="TIGR00229">
    <property type="entry name" value="sensory_box"/>
    <property type="match status" value="2"/>
</dbReference>
<organism evidence="5 6">
    <name type="scientific">Savagea faecisuis</name>
    <dbReference type="NCBI Taxonomy" id="1274803"/>
    <lineage>
        <taxon>Bacteria</taxon>
        <taxon>Bacillati</taxon>
        <taxon>Bacillota</taxon>
        <taxon>Bacilli</taxon>
        <taxon>Bacillales</taxon>
        <taxon>Caryophanaceae</taxon>
        <taxon>Savagea</taxon>
    </lineage>
</organism>
<keyword evidence="6" id="KW-1185">Reference proteome</keyword>
<evidence type="ECO:0000259" key="4">
    <source>
        <dbReference type="PROSITE" id="PS50887"/>
    </source>
</evidence>
<protein>
    <submittedName>
        <fullName evidence="5">Diguanylate cyclase domain-containing protein</fullName>
        <ecNumber evidence="5">2.7.7.65</ecNumber>
    </submittedName>
</protein>
<proteinExistence type="predicted"/>
<dbReference type="Pfam" id="PF00563">
    <property type="entry name" value="EAL"/>
    <property type="match status" value="1"/>
</dbReference>
<feature type="domain" description="PAS" evidence="1">
    <location>
        <begin position="21"/>
        <end position="50"/>
    </location>
</feature>
<dbReference type="CDD" id="cd01948">
    <property type="entry name" value="EAL"/>
    <property type="match status" value="1"/>
</dbReference>
<evidence type="ECO:0000259" key="1">
    <source>
        <dbReference type="PROSITE" id="PS50112"/>
    </source>
</evidence>
<dbReference type="CDD" id="cd01949">
    <property type="entry name" value="GGDEF"/>
    <property type="match status" value="1"/>
</dbReference>
<keyword evidence="5" id="KW-0808">Transferase</keyword>
<dbReference type="SUPFAM" id="SSF55785">
    <property type="entry name" value="PYP-like sensor domain (PAS domain)"/>
    <property type="match status" value="3"/>
</dbReference>
<evidence type="ECO:0000313" key="5">
    <source>
        <dbReference type="EMBL" id="MFD0942450.1"/>
    </source>
</evidence>
<evidence type="ECO:0000313" key="6">
    <source>
        <dbReference type="Proteomes" id="UP001596976"/>
    </source>
</evidence>
<dbReference type="RefSeq" id="WP_381008961.1">
    <property type="nucleotide sequence ID" value="NZ_JBHTJF010000006.1"/>
</dbReference>
<dbReference type="SMART" id="SM00052">
    <property type="entry name" value="EAL"/>
    <property type="match status" value="1"/>
</dbReference>
<dbReference type="SUPFAM" id="SSF141868">
    <property type="entry name" value="EAL domain-like"/>
    <property type="match status" value="1"/>
</dbReference>
<name>A0ABW3GX11_9BACL</name>
<dbReference type="SMART" id="SM00086">
    <property type="entry name" value="PAC"/>
    <property type="match status" value="3"/>
</dbReference>
<dbReference type="InterPro" id="IPR001633">
    <property type="entry name" value="EAL_dom"/>
</dbReference>
<dbReference type="Proteomes" id="UP001596976">
    <property type="component" value="Unassembled WGS sequence"/>
</dbReference>
<dbReference type="PANTHER" id="PTHR44757">
    <property type="entry name" value="DIGUANYLATE CYCLASE DGCP"/>
    <property type="match status" value="1"/>
</dbReference>
<evidence type="ECO:0000259" key="3">
    <source>
        <dbReference type="PROSITE" id="PS50883"/>
    </source>
</evidence>
<accession>A0ABW3GX11</accession>
<feature type="domain" description="GGDEF" evidence="4">
    <location>
        <begin position="402"/>
        <end position="534"/>
    </location>
</feature>
<dbReference type="SUPFAM" id="SSF55073">
    <property type="entry name" value="Nucleotide cyclase"/>
    <property type="match status" value="1"/>
</dbReference>
<feature type="domain" description="PAS" evidence="1">
    <location>
        <begin position="125"/>
        <end position="170"/>
    </location>
</feature>
<dbReference type="PANTHER" id="PTHR44757:SF2">
    <property type="entry name" value="BIOFILM ARCHITECTURE MAINTENANCE PROTEIN MBAA"/>
    <property type="match status" value="1"/>
</dbReference>
<feature type="domain" description="EAL" evidence="3">
    <location>
        <begin position="543"/>
        <end position="794"/>
    </location>
</feature>